<dbReference type="SUPFAM" id="SSF52540">
    <property type="entry name" value="P-loop containing nucleoside triphosphate hydrolases"/>
    <property type="match status" value="2"/>
</dbReference>
<comment type="caution">
    <text evidence="8">The sequence shown here is derived from an EMBL/GenBank/DDBJ whole genome shotgun (WGS) entry which is preliminary data.</text>
</comment>
<evidence type="ECO:0000256" key="6">
    <source>
        <dbReference type="RuleBase" id="RU004432"/>
    </source>
</evidence>
<dbReference type="PROSITE" id="PS00871">
    <property type="entry name" value="CLPAB_2"/>
    <property type="match status" value="1"/>
</dbReference>
<dbReference type="Pfam" id="PF02861">
    <property type="entry name" value="Clp_N"/>
    <property type="match status" value="1"/>
</dbReference>
<dbReference type="Gene3D" id="3.40.50.300">
    <property type="entry name" value="P-loop containing nucleotide triphosphate hydrolases"/>
    <property type="match status" value="3"/>
</dbReference>
<keyword evidence="1 5" id="KW-0677">Repeat</keyword>
<dbReference type="CDD" id="cd00009">
    <property type="entry name" value="AAA"/>
    <property type="match status" value="1"/>
</dbReference>
<dbReference type="RefSeq" id="WP_345724118.1">
    <property type="nucleotide sequence ID" value="NZ_BAABRU010000019.1"/>
</dbReference>
<organism evidence="8 9">
    <name type="scientific">Herpetosiphon gulosus</name>
    <dbReference type="NCBI Taxonomy" id="1973496"/>
    <lineage>
        <taxon>Bacteria</taxon>
        <taxon>Bacillati</taxon>
        <taxon>Chloroflexota</taxon>
        <taxon>Chloroflexia</taxon>
        <taxon>Herpetosiphonales</taxon>
        <taxon>Herpetosiphonaceae</taxon>
        <taxon>Herpetosiphon</taxon>
    </lineage>
</organism>
<evidence type="ECO:0000256" key="3">
    <source>
        <dbReference type="ARBA" id="ARBA00022840"/>
    </source>
</evidence>
<evidence type="ECO:0000256" key="4">
    <source>
        <dbReference type="ARBA" id="ARBA00023186"/>
    </source>
</evidence>
<accession>A0ABP9X538</accession>
<gene>
    <name evidence="8" type="primary">clpC_2</name>
    <name evidence="8" type="ORF">Hgul01_04339</name>
</gene>
<reference evidence="8 9" key="1">
    <citation type="submission" date="2024-02" db="EMBL/GenBank/DDBJ databases">
        <title>Herpetosiphon gulosus NBRC 112829.</title>
        <authorList>
            <person name="Ichikawa N."/>
            <person name="Katano-Makiyama Y."/>
            <person name="Hidaka K."/>
        </authorList>
    </citation>
    <scope>NUCLEOTIDE SEQUENCE [LARGE SCALE GENOMIC DNA]</scope>
    <source>
        <strain evidence="8 9">NBRC 112829</strain>
    </source>
</reference>
<dbReference type="Pfam" id="PF07724">
    <property type="entry name" value="AAA_2"/>
    <property type="match status" value="1"/>
</dbReference>
<dbReference type="Gene3D" id="1.10.8.60">
    <property type="match status" value="1"/>
</dbReference>
<sequence>MANTFERLNPNIQHIMLLAQEEARSLSHSFLGPEHLLLGLLRQNEGLAVQILHELGVFYPQTRQIIQTMITPHAHDEQTLLPAYLPLAPHTKTLLDTAAREADQLNQLQIGPEQLLLALAREAKGFVPYILARLGLHGSIVCDSLHAALHAKSTEVAPDHTADTSLLTKLGINLTEEARNGRLDPVIGRSAEIERTIQILRRRTKNNVVLIGEPGVGKTAIVEGLAQQLAHGAIPSFQKTSVWSLDVGSLLAGAIYRGQFEERLKSVIDQISDHDAILFIDELHMIVGAGASENTVDAANMLKPALARGKLRVIGATTFDEYSQHIEKDSALKRRFQPIVVQEPGIEETVTILQGIRPKYEAHHELSLSDEALYTAARLAAQYIPDLYLPGKAIDLLDEAASRVWYYRQRQLVSDDVASSAEAPTTVVCGRDVAQVLAIQTGIPLAQLFSDGLNRIEDIEQILSQRVIGQAQAIRGVTKAIQRAFAGLKTKQELIGALLFLGPSGVGKTELSKVLAEYLLGSNKALIRMDMSEYAEAHSVSRLIGAPPGYIGYDQGGQLSESVRRRPYSVVLLDNIDYAHPDVINIFIQILEEGSITDARGRYVDFRNVLLLCTANVGTELFKRQTGLGFRAELPEIDQVARYEHLKQQALDKIKASLSLDFLHRLNDVILFQPLQAEHLEVLAGLFLHDVRQMVLAHEIRLDLTSNAHTYLTDHGYDLERGVRRLRHLIQTHIVDPISNGLLHGKYRAGDELLIDCDLSGNFTLSVAQRTTSVVA</sequence>
<evidence type="ECO:0000256" key="1">
    <source>
        <dbReference type="ARBA" id="ARBA00022737"/>
    </source>
</evidence>
<dbReference type="PANTHER" id="PTHR11638:SF175">
    <property type="entry name" value="ATP-DEPENDENT CLP PROTEASE, ATP-BINDING SUBUNIT CLPC"/>
    <property type="match status" value="1"/>
</dbReference>
<keyword evidence="3 6" id="KW-0067">ATP-binding</keyword>
<dbReference type="InterPro" id="IPR003959">
    <property type="entry name" value="ATPase_AAA_core"/>
</dbReference>
<dbReference type="InterPro" id="IPR041546">
    <property type="entry name" value="ClpA/ClpB_AAA_lid"/>
</dbReference>
<dbReference type="Pfam" id="PF10431">
    <property type="entry name" value="ClpB_D2-small"/>
    <property type="match status" value="1"/>
</dbReference>
<feature type="domain" description="Clp R" evidence="7">
    <location>
        <begin position="5"/>
        <end position="152"/>
    </location>
</feature>
<dbReference type="PRINTS" id="PR00300">
    <property type="entry name" value="CLPPROTEASEA"/>
</dbReference>
<dbReference type="Pfam" id="PF17871">
    <property type="entry name" value="AAA_lid_9"/>
    <property type="match status" value="1"/>
</dbReference>
<dbReference type="PANTHER" id="PTHR11638">
    <property type="entry name" value="ATP-DEPENDENT CLP PROTEASE"/>
    <property type="match status" value="1"/>
</dbReference>
<dbReference type="Gene3D" id="1.10.1780.10">
    <property type="entry name" value="Clp, N-terminal domain"/>
    <property type="match status" value="1"/>
</dbReference>
<name>A0ABP9X538_9CHLR</name>
<dbReference type="InterPro" id="IPR050130">
    <property type="entry name" value="ClpA_ClpB"/>
</dbReference>
<dbReference type="Pfam" id="PF00004">
    <property type="entry name" value="AAA"/>
    <property type="match status" value="1"/>
</dbReference>
<keyword evidence="9" id="KW-1185">Reference proteome</keyword>
<dbReference type="InterPro" id="IPR027417">
    <property type="entry name" value="P-loop_NTPase"/>
</dbReference>
<keyword evidence="2 6" id="KW-0547">Nucleotide-binding</keyword>
<evidence type="ECO:0000259" key="7">
    <source>
        <dbReference type="PROSITE" id="PS51903"/>
    </source>
</evidence>
<dbReference type="PROSITE" id="PS00870">
    <property type="entry name" value="CLPAB_1"/>
    <property type="match status" value="1"/>
</dbReference>
<evidence type="ECO:0000256" key="2">
    <source>
        <dbReference type="ARBA" id="ARBA00022741"/>
    </source>
</evidence>
<dbReference type="CDD" id="cd19499">
    <property type="entry name" value="RecA-like_ClpB_Hsp104-like"/>
    <property type="match status" value="1"/>
</dbReference>
<dbReference type="InterPro" id="IPR019489">
    <property type="entry name" value="Clp_ATPase_C"/>
</dbReference>
<dbReference type="InterPro" id="IPR003593">
    <property type="entry name" value="AAA+_ATPase"/>
</dbReference>
<dbReference type="InterPro" id="IPR001270">
    <property type="entry name" value="ClpA/B"/>
</dbReference>
<evidence type="ECO:0000256" key="5">
    <source>
        <dbReference type="PROSITE-ProRule" id="PRU01251"/>
    </source>
</evidence>
<dbReference type="SUPFAM" id="SSF81923">
    <property type="entry name" value="Double Clp-N motif"/>
    <property type="match status" value="1"/>
</dbReference>
<dbReference type="PROSITE" id="PS51903">
    <property type="entry name" value="CLP_R"/>
    <property type="match status" value="1"/>
</dbReference>
<dbReference type="EMBL" id="BAABRU010000019">
    <property type="protein sequence ID" value="GAA5530520.1"/>
    <property type="molecule type" value="Genomic_DNA"/>
</dbReference>
<dbReference type="InterPro" id="IPR018368">
    <property type="entry name" value="ClpA/B_CS1"/>
</dbReference>
<evidence type="ECO:0000313" key="9">
    <source>
        <dbReference type="Proteomes" id="UP001428290"/>
    </source>
</evidence>
<dbReference type="InterPro" id="IPR004176">
    <property type="entry name" value="Clp_R_N"/>
</dbReference>
<protein>
    <submittedName>
        <fullName evidence="8">Negative regulator of genetic competence ClpC/MecB</fullName>
    </submittedName>
</protein>
<comment type="similarity">
    <text evidence="6">Belongs to the ClpA/ClpB family.</text>
</comment>
<dbReference type="Proteomes" id="UP001428290">
    <property type="component" value="Unassembled WGS sequence"/>
</dbReference>
<dbReference type="SMART" id="SM01086">
    <property type="entry name" value="ClpB_D2-small"/>
    <property type="match status" value="1"/>
</dbReference>
<dbReference type="InterPro" id="IPR036628">
    <property type="entry name" value="Clp_N_dom_sf"/>
</dbReference>
<dbReference type="SMART" id="SM00382">
    <property type="entry name" value="AAA"/>
    <property type="match status" value="2"/>
</dbReference>
<keyword evidence="4 6" id="KW-0143">Chaperone</keyword>
<evidence type="ECO:0000313" key="8">
    <source>
        <dbReference type="EMBL" id="GAA5530520.1"/>
    </source>
</evidence>
<proteinExistence type="inferred from homology"/>
<dbReference type="InterPro" id="IPR028299">
    <property type="entry name" value="ClpA/B_CS2"/>
</dbReference>